<dbReference type="OrthoDB" id="3061143at2759"/>
<reference evidence="1 2" key="1">
    <citation type="submission" date="2019-02" db="EMBL/GenBank/DDBJ databases">
        <title>Genome sequencing of the rare red list fungi Dentipellis fragilis.</title>
        <authorList>
            <person name="Buettner E."/>
            <person name="Kellner H."/>
        </authorList>
    </citation>
    <scope>NUCLEOTIDE SEQUENCE [LARGE SCALE GENOMIC DNA]</scope>
    <source>
        <strain evidence="1 2">DSM 105465</strain>
    </source>
</reference>
<feature type="non-terminal residue" evidence="1">
    <location>
        <position position="149"/>
    </location>
</feature>
<sequence>MAPAAVKLTELNLRGRDPHLPTLYKVHNHPLHPLKIRYGTAYLYFIDASPEGRRQAAENFDKIIFDKSGSNEKQREAGLLQLKPGDMLFTRRIGDDPAGLQDHCKCLFLGREFYREEKMQEMLALQQELLCDPNQRTREKPHIDSGSGR</sequence>
<accession>A0A4Y9YC49</accession>
<proteinExistence type="predicted"/>
<dbReference type="EMBL" id="SEOQ01000600">
    <property type="protein sequence ID" value="TFY59752.1"/>
    <property type="molecule type" value="Genomic_DNA"/>
</dbReference>
<dbReference type="Proteomes" id="UP000298327">
    <property type="component" value="Unassembled WGS sequence"/>
</dbReference>
<dbReference type="AlphaFoldDB" id="A0A4Y9YC49"/>
<evidence type="ECO:0000313" key="2">
    <source>
        <dbReference type="Proteomes" id="UP000298327"/>
    </source>
</evidence>
<gene>
    <name evidence="1" type="ORF">EVG20_g7667</name>
</gene>
<evidence type="ECO:0000313" key="1">
    <source>
        <dbReference type="EMBL" id="TFY59752.1"/>
    </source>
</evidence>
<keyword evidence="2" id="KW-1185">Reference proteome</keyword>
<name>A0A4Y9YC49_9AGAM</name>
<comment type="caution">
    <text evidence="1">The sequence shown here is derived from an EMBL/GenBank/DDBJ whole genome shotgun (WGS) entry which is preliminary data.</text>
</comment>
<organism evidence="1 2">
    <name type="scientific">Dentipellis fragilis</name>
    <dbReference type="NCBI Taxonomy" id="205917"/>
    <lineage>
        <taxon>Eukaryota</taxon>
        <taxon>Fungi</taxon>
        <taxon>Dikarya</taxon>
        <taxon>Basidiomycota</taxon>
        <taxon>Agaricomycotina</taxon>
        <taxon>Agaricomycetes</taxon>
        <taxon>Russulales</taxon>
        <taxon>Hericiaceae</taxon>
        <taxon>Dentipellis</taxon>
    </lineage>
</organism>
<protein>
    <submittedName>
        <fullName evidence="1">Uncharacterized protein</fullName>
    </submittedName>
</protein>